<proteinExistence type="inferred from homology"/>
<evidence type="ECO:0000313" key="6">
    <source>
        <dbReference type="Proteomes" id="UP000029622"/>
    </source>
</evidence>
<feature type="domain" description="Transketolase-like pyrimidine-binding" evidence="4">
    <location>
        <begin position="5"/>
        <end position="170"/>
    </location>
</feature>
<gene>
    <name evidence="5" type="ORF">Y919_05595</name>
</gene>
<dbReference type="PANTHER" id="PTHR43825:SF1">
    <property type="entry name" value="TRANSKETOLASE-LIKE PYRIMIDINE-BINDING DOMAIN-CONTAINING PROTEIN"/>
    <property type="match status" value="1"/>
</dbReference>
<comment type="caution">
    <text evidence="5">The sequence shown here is derived from an EMBL/GenBank/DDBJ whole genome shotgun (WGS) entry which is preliminary data.</text>
</comment>
<dbReference type="SUPFAM" id="SSF52518">
    <property type="entry name" value="Thiamin diphosphate-binding fold (THDP-binding)"/>
    <property type="match status" value="1"/>
</dbReference>
<dbReference type="EMBL" id="AZTB01000022">
    <property type="protein sequence ID" value="KGG80511.1"/>
    <property type="molecule type" value="Genomic_DNA"/>
</dbReference>
<name>A0A096DML6_9FIRM</name>
<evidence type="ECO:0000256" key="3">
    <source>
        <dbReference type="ARBA" id="ARBA00023052"/>
    </source>
</evidence>
<dbReference type="CDD" id="cd07033">
    <property type="entry name" value="TPP_PYR_DXS_TK_like"/>
    <property type="match status" value="1"/>
</dbReference>
<evidence type="ECO:0000313" key="5">
    <source>
        <dbReference type="EMBL" id="KGG80511.1"/>
    </source>
</evidence>
<dbReference type="AlphaFoldDB" id="A0A096DML6"/>
<dbReference type="InterPro" id="IPR033248">
    <property type="entry name" value="Transketolase_C"/>
</dbReference>
<protein>
    <submittedName>
        <fullName evidence="5">Transketolase</fullName>
    </submittedName>
</protein>
<dbReference type="InterPro" id="IPR005475">
    <property type="entry name" value="Transketolase-like_Pyr-bd"/>
</dbReference>
<dbReference type="Proteomes" id="UP000029622">
    <property type="component" value="Unassembled WGS sequence"/>
</dbReference>
<dbReference type="SMART" id="SM00861">
    <property type="entry name" value="Transket_pyr"/>
    <property type="match status" value="1"/>
</dbReference>
<evidence type="ECO:0000259" key="4">
    <source>
        <dbReference type="SMART" id="SM00861"/>
    </source>
</evidence>
<keyword evidence="3" id="KW-0786">Thiamine pyrophosphate</keyword>
<comment type="cofactor">
    <cofactor evidence="1">
        <name>thiamine diphosphate</name>
        <dbReference type="ChEBI" id="CHEBI:58937"/>
    </cofactor>
</comment>
<dbReference type="SUPFAM" id="SSF52922">
    <property type="entry name" value="TK C-terminal domain-like"/>
    <property type="match status" value="1"/>
</dbReference>
<dbReference type="InterPro" id="IPR029061">
    <property type="entry name" value="THDP-binding"/>
</dbReference>
<dbReference type="PANTHER" id="PTHR43825">
    <property type="entry name" value="PYRUVATE DEHYDROGENASE E1 COMPONENT"/>
    <property type="match status" value="1"/>
</dbReference>
<dbReference type="Gene3D" id="3.40.50.920">
    <property type="match status" value="1"/>
</dbReference>
<dbReference type="Pfam" id="PF02780">
    <property type="entry name" value="Transketolase_C"/>
    <property type="match status" value="1"/>
</dbReference>
<dbReference type="RefSeq" id="WP_035163142.1">
    <property type="nucleotide sequence ID" value="NZ_AZTB01000022.1"/>
</dbReference>
<organism evidence="5 6">
    <name type="scientific">Caloranaerobacter azorensis H53214</name>
    <dbReference type="NCBI Taxonomy" id="1156417"/>
    <lineage>
        <taxon>Bacteria</taxon>
        <taxon>Bacillati</taxon>
        <taxon>Bacillota</taxon>
        <taxon>Tissierellia</taxon>
        <taxon>Tissierellales</taxon>
        <taxon>Thermohalobacteraceae</taxon>
        <taxon>Caloranaerobacter</taxon>
    </lineage>
</organism>
<comment type="similarity">
    <text evidence="2">Belongs to the transketolase family.</text>
</comment>
<dbReference type="InterPro" id="IPR051157">
    <property type="entry name" value="PDH/Transketolase"/>
</dbReference>
<dbReference type="STRING" id="1156417.Y919_05595"/>
<dbReference type="FunFam" id="3.40.50.970:FF:000129">
    <property type="entry name" value="Transketolase"/>
    <property type="match status" value="1"/>
</dbReference>
<reference evidence="5 6" key="1">
    <citation type="submission" date="2013-12" db="EMBL/GenBank/DDBJ databases">
        <title>Draft genome sequence of Caloranaerobacter sp. H53214.</title>
        <authorList>
            <person name="Jiang L.J."/>
            <person name="Shao Z.Z."/>
            <person name="Long M.N."/>
        </authorList>
    </citation>
    <scope>NUCLEOTIDE SEQUENCE [LARGE SCALE GENOMIC DNA]</scope>
    <source>
        <strain evidence="5 6">H53214</strain>
    </source>
</reference>
<dbReference type="Pfam" id="PF02779">
    <property type="entry name" value="Transket_pyr"/>
    <property type="match status" value="1"/>
</dbReference>
<dbReference type="InterPro" id="IPR009014">
    <property type="entry name" value="Transketo_C/PFOR_II"/>
</dbReference>
<evidence type="ECO:0000256" key="1">
    <source>
        <dbReference type="ARBA" id="ARBA00001964"/>
    </source>
</evidence>
<accession>A0A096DML6</accession>
<evidence type="ECO:0000256" key="2">
    <source>
        <dbReference type="ARBA" id="ARBA00007131"/>
    </source>
</evidence>
<sequence>MSKKMATRDAYGEALKELGKINKDVVVLDADLSKSTRTNWFKEEFPDRFINVGIAEQNLIGTAAGLAAAGKIPFASSFAMFATGRAYEIIRNSVAYPKLNVKIAATHAGITVGEDGATHQSVEDLSLMRTIPNMVVINPADGVEAKAAVLEAAKYYGPVYIRLGRSKVPVIFNEDDYKFEIGKGIMLEDGTDATIIATGVMVSAALEARKKLEEEGIKVRVINIHTIKPIDKDIIIKAAQDTGAIVTAEEHSIIGGLGSAVSEVLVENYPVVVERIGIKDTFGESGNGDELLAKYGLTSENIVEAVKKVLARKRG</sequence>
<dbReference type="Gene3D" id="3.40.50.970">
    <property type="match status" value="1"/>
</dbReference>